<feature type="transmembrane region" description="Helical" evidence="1">
    <location>
        <begin position="34"/>
        <end position="57"/>
    </location>
</feature>
<name>A0A4Z1L436_9HELO</name>
<protein>
    <submittedName>
        <fullName evidence="2">Uncharacterized protein</fullName>
    </submittedName>
</protein>
<dbReference type="Proteomes" id="UP000297280">
    <property type="component" value="Unassembled WGS sequence"/>
</dbReference>
<comment type="caution">
    <text evidence="2">The sequence shown here is derived from an EMBL/GenBank/DDBJ whole genome shotgun (WGS) entry which is preliminary data.</text>
</comment>
<evidence type="ECO:0000313" key="2">
    <source>
        <dbReference type="EMBL" id="TGO91565.1"/>
    </source>
</evidence>
<reference evidence="2 3" key="1">
    <citation type="submission" date="2017-12" db="EMBL/GenBank/DDBJ databases">
        <title>Comparative genomics of Botrytis spp.</title>
        <authorList>
            <person name="Valero-Jimenez C.A."/>
            <person name="Tapia P."/>
            <person name="Veloso J."/>
            <person name="Silva-Moreno E."/>
            <person name="Staats M."/>
            <person name="Valdes J.H."/>
            <person name="Van Kan J.A.L."/>
        </authorList>
    </citation>
    <scope>NUCLEOTIDE SEQUENCE [LARGE SCALE GENOMIC DNA]</scope>
    <source>
        <strain evidence="2 3">MUCL3349</strain>
    </source>
</reference>
<organism evidence="2 3">
    <name type="scientific">Botrytis porri</name>
    <dbReference type="NCBI Taxonomy" id="87229"/>
    <lineage>
        <taxon>Eukaryota</taxon>
        <taxon>Fungi</taxon>
        <taxon>Dikarya</taxon>
        <taxon>Ascomycota</taxon>
        <taxon>Pezizomycotina</taxon>
        <taxon>Leotiomycetes</taxon>
        <taxon>Helotiales</taxon>
        <taxon>Sclerotiniaceae</taxon>
        <taxon>Botrytis</taxon>
    </lineage>
</organism>
<keyword evidence="3" id="KW-1185">Reference proteome</keyword>
<keyword evidence="1" id="KW-1133">Transmembrane helix</keyword>
<keyword evidence="1" id="KW-0472">Membrane</keyword>
<sequence length="66" mass="7240">MEIMIDWAENGVKLIAFNVIVSLGIYAGKTQMLLTALISIVSIMRLLLIAGLTLLMLSRFLSTRSA</sequence>
<accession>A0A4Z1L436</accession>
<keyword evidence="1" id="KW-0812">Transmembrane</keyword>
<feature type="transmembrane region" description="Helical" evidence="1">
    <location>
        <begin position="12"/>
        <end position="28"/>
    </location>
</feature>
<gene>
    <name evidence="2" type="ORF">BPOR_0024g00210</name>
</gene>
<dbReference type="EMBL" id="PQXO01000024">
    <property type="protein sequence ID" value="TGO91565.1"/>
    <property type="molecule type" value="Genomic_DNA"/>
</dbReference>
<dbReference type="AlphaFoldDB" id="A0A4Z1L436"/>
<proteinExistence type="predicted"/>
<evidence type="ECO:0000313" key="3">
    <source>
        <dbReference type="Proteomes" id="UP000297280"/>
    </source>
</evidence>
<evidence type="ECO:0000256" key="1">
    <source>
        <dbReference type="SAM" id="Phobius"/>
    </source>
</evidence>